<dbReference type="Pfam" id="PF00196">
    <property type="entry name" value="GerE"/>
    <property type="match status" value="1"/>
</dbReference>
<comment type="caution">
    <text evidence="3">The sequence shown here is derived from an EMBL/GenBank/DDBJ whole genome shotgun (WGS) entry which is preliminary data.</text>
</comment>
<dbReference type="InterPro" id="IPR036388">
    <property type="entry name" value="WH-like_DNA-bd_sf"/>
</dbReference>
<organism evidence="3 4">
    <name type="scientific">Saccharothrix algeriensis</name>
    <dbReference type="NCBI Taxonomy" id="173560"/>
    <lineage>
        <taxon>Bacteria</taxon>
        <taxon>Bacillati</taxon>
        <taxon>Actinomycetota</taxon>
        <taxon>Actinomycetes</taxon>
        <taxon>Pseudonocardiales</taxon>
        <taxon>Pseudonocardiaceae</taxon>
        <taxon>Saccharothrix</taxon>
    </lineage>
</organism>
<dbReference type="PROSITE" id="PS50043">
    <property type="entry name" value="HTH_LUXR_2"/>
    <property type="match status" value="1"/>
</dbReference>
<dbReference type="SMART" id="SM00421">
    <property type="entry name" value="HTH_LUXR"/>
    <property type="match status" value="1"/>
</dbReference>
<gene>
    <name evidence="3" type="ORF">JOE68_003068</name>
</gene>
<dbReference type="RefSeq" id="WP_204843004.1">
    <property type="nucleotide sequence ID" value="NZ_JAFBCL010000001.1"/>
</dbReference>
<dbReference type="Proteomes" id="UP001195724">
    <property type="component" value="Unassembled WGS sequence"/>
</dbReference>
<sequence>MNAWGLSGEGSGPARRLSALDDRQRAVLRCLARGLADHEIACVLAVSRWEVESVVAEILRVLDLRDRMAAVVFAHETGLIRLPVPVLDCRDSVAAGSAAFGRQFEPDSPPIGSVSDGRDSVAAGSAAFGRQFEPDSPPIGPSARLEGNQARPTDAASRGARYW</sequence>
<name>A0ABS2S7K4_9PSEU</name>
<evidence type="ECO:0000313" key="3">
    <source>
        <dbReference type="EMBL" id="MBM7812203.1"/>
    </source>
</evidence>
<keyword evidence="4" id="KW-1185">Reference proteome</keyword>
<proteinExistence type="predicted"/>
<dbReference type="InterPro" id="IPR000792">
    <property type="entry name" value="Tscrpt_reg_LuxR_C"/>
</dbReference>
<dbReference type="Gene3D" id="1.10.10.10">
    <property type="entry name" value="Winged helix-like DNA-binding domain superfamily/Winged helix DNA-binding domain"/>
    <property type="match status" value="1"/>
</dbReference>
<accession>A0ABS2S7K4</accession>
<dbReference type="SUPFAM" id="SSF46894">
    <property type="entry name" value="C-terminal effector domain of the bipartite response regulators"/>
    <property type="match status" value="1"/>
</dbReference>
<keyword evidence="3" id="KW-0238">DNA-binding</keyword>
<evidence type="ECO:0000256" key="1">
    <source>
        <dbReference type="SAM" id="MobiDB-lite"/>
    </source>
</evidence>
<dbReference type="EMBL" id="JAFBCL010000001">
    <property type="protein sequence ID" value="MBM7812203.1"/>
    <property type="molecule type" value="Genomic_DNA"/>
</dbReference>
<evidence type="ECO:0000313" key="4">
    <source>
        <dbReference type="Proteomes" id="UP001195724"/>
    </source>
</evidence>
<dbReference type="InterPro" id="IPR016032">
    <property type="entry name" value="Sig_transdc_resp-reg_C-effctor"/>
</dbReference>
<feature type="region of interest" description="Disordered" evidence="1">
    <location>
        <begin position="104"/>
        <end position="163"/>
    </location>
</feature>
<protein>
    <submittedName>
        <fullName evidence="3">DNA-binding CsgD family transcriptional regulator</fullName>
    </submittedName>
</protein>
<feature type="domain" description="HTH luxR-type" evidence="2">
    <location>
        <begin position="13"/>
        <end position="78"/>
    </location>
</feature>
<dbReference type="GO" id="GO:0003677">
    <property type="term" value="F:DNA binding"/>
    <property type="evidence" value="ECO:0007669"/>
    <property type="project" value="UniProtKB-KW"/>
</dbReference>
<evidence type="ECO:0000259" key="2">
    <source>
        <dbReference type="PROSITE" id="PS50043"/>
    </source>
</evidence>
<reference evidence="3 4" key="1">
    <citation type="submission" date="2021-01" db="EMBL/GenBank/DDBJ databases">
        <title>Sequencing the genomes of 1000 actinobacteria strains.</title>
        <authorList>
            <person name="Klenk H.-P."/>
        </authorList>
    </citation>
    <scope>NUCLEOTIDE SEQUENCE [LARGE SCALE GENOMIC DNA]</scope>
    <source>
        <strain evidence="3 4">DSM 44581</strain>
    </source>
</reference>